<protein>
    <submittedName>
        <fullName evidence="1">Uncharacterized protein</fullName>
    </submittedName>
</protein>
<sequence length="31" mass="3459">MSRTSSADPSIITFDFNDANHGKCHKHQCLP</sequence>
<dbReference type="AlphaFoldDB" id="A0A820R6I5"/>
<proteinExistence type="predicted"/>
<dbReference type="Proteomes" id="UP000663844">
    <property type="component" value="Unassembled WGS sequence"/>
</dbReference>
<name>A0A820R6I5_9BILA</name>
<evidence type="ECO:0000313" key="1">
    <source>
        <dbReference type="EMBL" id="CAF4430335.1"/>
    </source>
</evidence>
<evidence type="ECO:0000313" key="2">
    <source>
        <dbReference type="Proteomes" id="UP000663844"/>
    </source>
</evidence>
<organism evidence="1 2">
    <name type="scientific">Adineta steineri</name>
    <dbReference type="NCBI Taxonomy" id="433720"/>
    <lineage>
        <taxon>Eukaryota</taxon>
        <taxon>Metazoa</taxon>
        <taxon>Spiralia</taxon>
        <taxon>Gnathifera</taxon>
        <taxon>Rotifera</taxon>
        <taxon>Eurotatoria</taxon>
        <taxon>Bdelloidea</taxon>
        <taxon>Adinetida</taxon>
        <taxon>Adinetidae</taxon>
        <taxon>Adineta</taxon>
    </lineage>
</organism>
<comment type="caution">
    <text evidence="1">The sequence shown here is derived from an EMBL/GenBank/DDBJ whole genome shotgun (WGS) entry which is preliminary data.</text>
</comment>
<feature type="non-terminal residue" evidence="1">
    <location>
        <position position="31"/>
    </location>
</feature>
<dbReference type="EMBL" id="CAJOAZ010030088">
    <property type="protein sequence ID" value="CAF4430335.1"/>
    <property type="molecule type" value="Genomic_DNA"/>
</dbReference>
<reference evidence="1" key="1">
    <citation type="submission" date="2021-02" db="EMBL/GenBank/DDBJ databases">
        <authorList>
            <person name="Nowell W R."/>
        </authorList>
    </citation>
    <scope>NUCLEOTIDE SEQUENCE</scope>
</reference>
<gene>
    <name evidence="1" type="ORF">OXD698_LOCUS53190</name>
</gene>
<accession>A0A820R6I5</accession>